<evidence type="ECO:0000256" key="2">
    <source>
        <dbReference type="ARBA" id="ARBA00022448"/>
    </source>
</evidence>
<dbReference type="Pfam" id="PF01991">
    <property type="entry name" value="vATP-synt_E"/>
    <property type="match status" value="1"/>
</dbReference>
<reference evidence="5" key="1">
    <citation type="submission" date="2021-01" db="EMBL/GenBank/DDBJ databases">
        <authorList>
            <person name="Corre E."/>
            <person name="Pelletier E."/>
            <person name="Niang G."/>
            <person name="Scheremetjew M."/>
            <person name="Finn R."/>
            <person name="Kale V."/>
            <person name="Holt S."/>
            <person name="Cochrane G."/>
            <person name="Meng A."/>
            <person name="Brown T."/>
            <person name="Cohen L."/>
        </authorList>
    </citation>
    <scope>NUCLEOTIDE SEQUENCE</scope>
    <source>
        <strain evidence="5">SAG 63-3</strain>
    </source>
</reference>
<protein>
    <submittedName>
        <fullName evidence="5">Uncharacterized protein</fullName>
    </submittedName>
</protein>
<comment type="similarity">
    <text evidence="1">Belongs to the V-ATPase E subunit family.</text>
</comment>
<dbReference type="SUPFAM" id="SSF160527">
    <property type="entry name" value="V-type ATPase subunit E-like"/>
    <property type="match status" value="1"/>
</dbReference>
<dbReference type="AlphaFoldDB" id="A0A7S0YAU0"/>
<dbReference type="GO" id="GO:0046961">
    <property type="term" value="F:proton-transporting ATPase activity, rotational mechanism"/>
    <property type="evidence" value="ECO:0007669"/>
    <property type="project" value="InterPro"/>
</dbReference>
<dbReference type="Gene3D" id="6.10.250.1620">
    <property type="match status" value="1"/>
</dbReference>
<dbReference type="HAMAP" id="MF_00311">
    <property type="entry name" value="ATP_synth_E_arch"/>
    <property type="match status" value="1"/>
</dbReference>
<evidence type="ECO:0000313" key="5">
    <source>
        <dbReference type="EMBL" id="CAD8766297.1"/>
    </source>
</evidence>
<organism evidence="5">
    <name type="scientific">Polytomella parva</name>
    <dbReference type="NCBI Taxonomy" id="51329"/>
    <lineage>
        <taxon>Eukaryota</taxon>
        <taxon>Viridiplantae</taxon>
        <taxon>Chlorophyta</taxon>
        <taxon>core chlorophytes</taxon>
        <taxon>Chlorophyceae</taxon>
        <taxon>CS clade</taxon>
        <taxon>Chlamydomonadales</taxon>
        <taxon>Chlamydomonadaceae</taxon>
        <taxon>Polytomella</taxon>
    </lineage>
</organism>
<name>A0A7S0YAU0_9CHLO</name>
<evidence type="ECO:0000256" key="3">
    <source>
        <dbReference type="ARBA" id="ARBA00023065"/>
    </source>
</evidence>
<sequence>MNEVEVERQLAQMVKFIKQEAEEKANEIKVSAEEEFNIEKLNLLEQEKAKIRKEYERREAQVEVKKKIEFSKQLNEQRLKVLSAKEAAIQEVIIEAKQRLKDLTKNPEAYKKLLQNLLIQSMKKIQEKSVTVKCRQVDLILVKDVIPEARKSFAAKYDQDAPEVVVDTKDYLAPPPSDKDVASCYGGIVVVSADGRIKCSNTLDDRLKHSYLANLPYVRAELFGSK</sequence>
<proteinExistence type="inferred from homology"/>
<dbReference type="PANTHER" id="PTHR45715">
    <property type="entry name" value="ATPASE H+-TRANSPORTING V1 SUBUNIT E1A-RELATED"/>
    <property type="match status" value="1"/>
</dbReference>
<evidence type="ECO:0000256" key="4">
    <source>
        <dbReference type="SAM" id="Coils"/>
    </source>
</evidence>
<keyword evidence="4" id="KW-0175">Coiled coil</keyword>
<dbReference type="Gene3D" id="3.30.2320.30">
    <property type="entry name" value="ATP synthase, E subunit, C-terminal"/>
    <property type="match status" value="1"/>
</dbReference>
<evidence type="ECO:0000256" key="1">
    <source>
        <dbReference type="ARBA" id="ARBA00005901"/>
    </source>
</evidence>
<gene>
    <name evidence="5" type="ORF">PPAR00522_LOCUS2687</name>
</gene>
<accession>A0A7S0YAU0</accession>
<dbReference type="GO" id="GO:0033178">
    <property type="term" value="C:proton-transporting two-sector ATPase complex, catalytic domain"/>
    <property type="evidence" value="ECO:0007669"/>
    <property type="project" value="InterPro"/>
</dbReference>
<keyword evidence="2" id="KW-0813">Transport</keyword>
<dbReference type="InterPro" id="IPR038495">
    <property type="entry name" value="ATPase_E_C"/>
</dbReference>
<dbReference type="EMBL" id="HBFM01004733">
    <property type="protein sequence ID" value="CAD8766297.1"/>
    <property type="molecule type" value="Transcribed_RNA"/>
</dbReference>
<dbReference type="InterPro" id="IPR002842">
    <property type="entry name" value="ATPase_V1_Esu"/>
</dbReference>
<keyword evidence="3" id="KW-0406">Ion transport</keyword>
<feature type="coiled-coil region" evidence="4">
    <location>
        <begin position="14"/>
        <end position="61"/>
    </location>
</feature>